<dbReference type="Pfam" id="PF00364">
    <property type="entry name" value="Biotin_lipoyl"/>
    <property type="match status" value="1"/>
</dbReference>
<feature type="domain" description="Lipoyl-binding" evidence="2">
    <location>
        <begin position="91"/>
        <end position="166"/>
    </location>
</feature>
<accession>A0ABR8VCT3</accession>
<dbReference type="InterPro" id="IPR011053">
    <property type="entry name" value="Single_hybrid_motif"/>
</dbReference>
<dbReference type="CDD" id="cd06850">
    <property type="entry name" value="biotinyl_domain"/>
    <property type="match status" value="1"/>
</dbReference>
<dbReference type="RefSeq" id="WP_178256267.1">
    <property type="nucleotide sequence ID" value="NZ_JACSPQ010000010.1"/>
</dbReference>
<evidence type="ECO:0000313" key="3">
    <source>
        <dbReference type="EMBL" id="MBD8002550.1"/>
    </source>
</evidence>
<keyword evidence="4" id="KW-1185">Reference proteome</keyword>
<gene>
    <name evidence="3" type="ORF">H9626_10050</name>
</gene>
<evidence type="ECO:0000313" key="4">
    <source>
        <dbReference type="Proteomes" id="UP000616346"/>
    </source>
</evidence>
<dbReference type="PANTHER" id="PTHR45266">
    <property type="entry name" value="OXALOACETATE DECARBOXYLASE ALPHA CHAIN"/>
    <property type="match status" value="1"/>
</dbReference>
<dbReference type="InterPro" id="IPR050709">
    <property type="entry name" value="Biotin_Carboxyl_Carrier/Decarb"/>
</dbReference>
<evidence type="ECO:0000256" key="1">
    <source>
        <dbReference type="ARBA" id="ARBA00023267"/>
    </source>
</evidence>
<sequence length="173" mass="19129">MEIHIGERVADVTLVSKEGNKVQLTIDGVPYDVDIVMAENGSCSILHNGKSYNAELIRKEGGKSYTVNAHYQSYNIDIIDSQAKYLRMRKGAEEKQEDKIVSPMPGKVVKIPVKVGDRLQAGDIVVVIEAMKMQSNYKVSSDCVVKDILVNEGDSVNSNQVIMTLDVINNEQD</sequence>
<organism evidence="3 4">
    <name type="scientific">Phocaeicola faecium</name>
    <dbReference type="NCBI Taxonomy" id="2762213"/>
    <lineage>
        <taxon>Bacteria</taxon>
        <taxon>Pseudomonadati</taxon>
        <taxon>Bacteroidota</taxon>
        <taxon>Bacteroidia</taxon>
        <taxon>Bacteroidales</taxon>
        <taxon>Bacteroidaceae</taxon>
        <taxon>Phocaeicola</taxon>
    </lineage>
</organism>
<dbReference type="SUPFAM" id="SSF51230">
    <property type="entry name" value="Single hybrid motif"/>
    <property type="match status" value="1"/>
</dbReference>
<dbReference type="Proteomes" id="UP000616346">
    <property type="component" value="Unassembled WGS sequence"/>
</dbReference>
<protein>
    <submittedName>
        <fullName evidence="3">Acetyl-CoA carboxylase biotin carboxyl carrier protein subunit</fullName>
    </submittedName>
</protein>
<name>A0ABR8VCT3_9BACT</name>
<proteinExistence type="predicted"/>
<dbReference type="EMBL" id="JACSPQ010000010">
    <property type="protein sequence ID" value="MBD8002550.1"/>
    <property type="molecule type" value="Genomic_DNA"/>
</dbReference>
<comment type="caution">
    <text evidence="3">The sequence shown here is derived from an EMBL/GenBank/DDBJ whole genome shotgun (WGS) entry which is preliminary data.</text>
</comment>
<keyword evidence="1" id="KW-0092">Biotin</keyword>
<dbReference type="Gene3D" id="2.40.50.100">
    <property type="match status" value="1"/>
</dbReference>
<dbReference type="InterPro" id="IPR000089">
    <property type="entry name" value="Biotin_lipoyl"/>
</dbReference>
<reference evidence="3 4" key="1">
    <citation type="submission" date="2020-08" db="EMBL/GenBank/DDBJ databases">
        <title>A Genomic Blueprint of the Chicken Gut Microbiome.</title>
        <authorList>
            <person name="Gilroy R."/>
            <person name="Ravi A."/>
            <person name="Getino M."/>
            <person name="Pursley I."/>
            <person name="Horton D.L."/>
            <person name="Alikhan N.-F."/>
            <person name="Baker D."/>
            <person name="Gharbi K."/>
            <person name="Hall N."/>
            <person name="Watson M."/>
            <person name="Adriaenssens E.M."/>
            <person name="Foster-Nyarko E."/>
            <person name="Jarju S."/>
            <person name="Secka A."/>
            <person name="Antonio M."/>
            <person name="Oren A."/>
            <person name="Chaudhuri R."/>
            <person name="La Ragione R.M."/>
            <person name="Hildebrand F."/>
            <person name="Pallen M.J."/>
        </authorList>
    </citation>
    <scope>NUCLEOTIDE SEQUENCE [LARGE SCALE GENOMIC DNA]</scope>
    <source>
        <strain evidence="3 4">Sa1YUN3</strain>
    </source>
</reference>
<evidence type="ECO:0000259" key="2">
    <source>
        <dbReference type="PROSITE" id="PS50968"/>
    </source>
</evidence>
<dbReference type="PANTHER" id="PTHR45266:SF3">
    <property type="entry name" value="OXALOACETATE DECARBOXYLASE ALPHA CHAIN"/>
    <property type="match status" value="1"/>
</dbReference>
<dbReference type="PROSITE" id="PS50968">
    <property type="entry name" value="BIOTINYL_LIPOYL"/>
    <property type="match status" value="1"/>
</dbReference>